<protein>
    <submittedName>
        <fullName evidence="1">Uncharacterized protein</fullName>
    </submittedName>
</protein>
<comment type="caution">
    <text evidence="1">The sequence shown here is derived from an EMBL/GenBank/DDBJ whole genome shotgun (WGS) entry which is preliminary data.</text>
</comment>
<evidence type="ECO:0000313" key="1">
    <source>
        <dbReference type="EMBL" id="MBA2872880.1"/>
    </source>
</evidence>
<organism evidence="1 2">
    <name type="scientific">[Anoxybacillus] calidus</name>
    <dbReference type="NCBI Taxonomy" id="575178"/>
    <lineage>
        <taxon>Bacteria</taxon>
        <taxon>Bacillati</taxon>
        <taxon>Bacillota</taxon>
        <taxon>Bacilli</taxon>
        <taxon>Bacillales</taxon>
        <taxon>Anoxybacillaceae</taxon>
        <taxon>Paranoxybacillus</taxon>
    </lineage>
</organism>
<proteinExistence type="predicted"/>
<dbReference type="AlphaFoldDB" id="A0A7V9Z2T6"/>
<reference evidence="1 2" key="1">
    <citation type="submission" date="2020-07" db="EMBL/GenBank/DDBJ databases">
        <title>Genomic Encyclopedia of Type Strains, Phase IV (KMG-IV): sequencing the most valuable type-strain genomes for metagenomic binning, comparative biology and taxonomic classification.</title>
        <authorList>
            <person name="Goeker M."/>
        </authorList>
    </citation>
    <scope>NUCLEOTIDE SEQUENCE [LARGE SCALE GENOMIC DNA]</scope>
    <source>
        <strain evidence="1 2">DSM 25220</strain>
    </source>
</reference>
<dbReference type="EMBL" id="JACDUU010000009">
    <property type="protein sequence ID" value="MBA2872880.1"/>
    <property type="molecule type" value="Genomic_DNA"/>
</dbReference>
<gene>
    <name evidence="1" type="ORF">HNQ85_003193</name>
</gene>
<keyword evidence="2" id="KW-1185">Reference proteome</keyword>
<dbReference type="Proteomes" id="UP000580891">
    <property type="component" value="Unassembled WGS sequence"/>
</dbReference>
<accession>A0A7V9Z2T6</accession>
<evidence type="ECO:0000313" key="2">
    <source>
        <dbReference type="Proteomes" id="UP000580891"/>
    </source>
</evidence>
<name>A0A7V9Z2T6_9BACL</name>
<sequence>MSKLQRTARAAAWIDLLRAGRRIVKVEIFIIVD</sequence>